<dbReference type="InterPro" id="IPR009061">
    <property type="entry name" value="DNA-bd_dom_put_sf"/>
</dbReference>
<feature type="region of interest" description="Disordered" evidence="1">
    <location>
        <begin position="80"/>
        <end position="133"/>
    </location>
</feature>
<dbReference type="Pfam" id="PF02607">
    <property type="entry name" value="B12-binding_2"/>
    <property type="match status" value="1"/>
</dbReference>
<feature type="domain" description="HTH merR-type" evidence="2">
    <location>
        <begin position="22"/>
        <end position="91"/>
    </location>
</feature>
<dbReference type="Gene3D" id="1.10.1240.10">
    <property type="entry name" value="Methionine synthase domain"/>
    <property type="match status" value="1"/>
</dbReference>
<dbReference type="SUPFAM" id="SSF52242">
    <property type="entry name" value="Cobalamin (vitamin B12)-binding domain"/>
    <property type="match status" value="1"/>
</dbReference>
<dbReference type="EMBL" id="BAAAMJ010000038">
    <property type="protein sequence ID" value="GAA1924841.1"/>
    <property type="molecule type" value="Genomic_DNA"/>
</dbReference>
<comment type="caution">
    <text evidence="3">The sequence shown here is derived from an EMBL/GenBank/DDBJ whole genome shotgun (WGS) entry which is preliminary data.</text>
</comment>
<dbReference type="Gene3D" id="3.40.50.280">
    <property type="entry name" value="Cobalamin-binding domain"/>
    <property type="match status" value="1"/>
</dbReference>
<gene>
    <name evidence="3" type="ORF">GCM10009716_36420</name>
</gene>
<dbReference type="Proteomes" id="UP001501303">
    <property type="component" value="Unassembled WGS sequence"/>
</dbReference>
<evidence type="ECO:0000256" key="1">
    <source>
        <dbReference type="SAM" id="MobiDB-lite"/>
    </source>
</evidence>
<accession>A0ABN2PPK6</accession>
<sequence>MRMTEPAAPSASRPTDGTGPGLATGAVARRIGVAPTTLRSWDRRYGIGPAGHLGGRHRRWSPPDIAVLEHMCRLTARGVPPAEAARRARAASAGQPEDGQGGQKKQRAPGRSGARVPAVPAQQPGGSNALPLGSVRPECRGLARAAVRLDVPAVDRLLEQALAAHGLVVCWNEVIVPAMRAVGRKWAASGERYVEVEHLLSWHVSSALRRRAAAAAPAGGGGCPPVLLACAPGELHTLPLEALAAGLAERGRPALMFGADVPARALEEAVRRTGPAAVVLWAQSRGTADREPAHRIRSAVWGMRGARVRVTVMLAGPGWAGGGRFTGVVRPRGLREALDALAAPRG</sequence>
<dbReference type="Pfam" id="PF13411">
    <property type="entry name" value="MerR_1"/>
    <property type="match status" value="1"/>
</dbReference>
<protein>
    <submittedName>
        <fullName evidence="3">MerR family transcriptional regulator</fullName>
    </submittedName>
</protein>
<evidence type="ECO:0000313" key="3">
    <source>
        <dbReference type="EMBL" id="GAA1924841.1"/>
    </source>
</evidence>
<feature type="region of interest" description="Disordered" evidence="1">
    <location>
        <begin position="1"/>
        <end position="27"/>
    </location>
</feature>
<organism evidence="3 4">
    <name type="scientific">Streptomyces sodiiphilus</name>
    <dbReference type="NCBI Taxonomy" id="226217"/>
    <lineage>
        <taxon>Bacteria</taxon>
        <taxon>Bacillati</taxon>
        <taxon>Actinomycetota</taxon>
        <taxon>Actinomycetes</taxon>
        <taxon>Kitasatosporales</taxon>
        <taxon>Streptomycetaceae</taxon>
        <taxon>Streptomyces</taxon>
    </lineage>
</organism>
<proteinExistence type="predicted"/>
<evidence type="ECO:0000313" key="4">
    <source>
        <dbReference type="Proteomes" id="UP001501303"/>
    </source>
</evidence>
<dbReference type="InterPro" id="IPR003759">
    <property type="entry name" value="Cbl-bd_cap"/>
</dbReference>
<dbReference type="InterPro" id="IPR036594">
    <property type="entry name" value="Meth_synthase_dom"/>
</dbReference>
<keyword evidence="4" id="KW-1185">Reference proteome</keyword>
<dbReference type="Gene3D" id="1.10.1660.10">
    <property type="match status" value="1"/>
</dbReference>
<dbReference type="InterPro" id="IPR000551">
    <property type="entry name" value="MerR-type_HTH_dom"/>
</dbReference>
<evidence type="ECO:0000259" key="2">
    <source>
        <dbReference type="SMART" id="SM00422"/>
    </source>
</evidence>
<reference evidence="3 4" key="1">
    <citation type="journal article" date="2019" name="Int. J. Syst. Evol. Microbiol.">
        <title>The Global Catalogue of Microorganisms (GCM) 10K type strain sequencing project: providing services to taxonomists for standard genome sequencing and annotation.</title>
        <authorList>
            <consortium name="The Broad Institute Genomics Platform"/>
            <consortium name="The Broad Institute Genome Sequencing Center for Infectious Disease"/>
            <person name="Wu L."/>
            <person name="Ma J."/>
        </authorList>
    </citation>
    <scope>NUCLEOTIDE SEQUENCE [LARGE SCALE GENOMIC DNA]</scope>
    <source>
        <strain evidence="3 4">JCM 13581</strain>
    </source>
</reference>
<dbReference type="SMART" id="SM00422">
    <property type="entry name" value="HTH_MERR"/>
    <property type="match status" value="1"/>
</dbReference>
<dbReference type="SUPFAM" id="SSF46955">
    <property type="entry name" value="Putative DNA-binding domain"/>
    <property type="match status" value="1"/>
</dbReference>
<dbReference type="InterPro" id="IPR036724">
    <property type="entry name" value="Cobalamin-bd_sf"/>
</dbReference>
<name>A0ABN2PPK6_9ACTN</name>